<proteinExistence type="predicted"/>
<accession>X1RQA2</accession>
<reference evidence="1" key="1">
    <citation type="journal article" date="2014" name="Front. Microbiol.">
        <title>High frequency of phylogenetically diverse reductive dehalogenase-homologous genes in deep subseafloor sedimentary metagenomes.</title>
        <authorList>
            <person name="Kawai M."/>
            <person name="Futagami T."/>
            <person name="Toyoda A."/>
            <person name="Takaki Y."/>
            <person name="Nishi S."/>
            <person name="Hori S."/>
            <person name="Arai W."/>
            <person name="Tsubouchi T."/>
            <person name="Morono Y."/>
            <person name="Uchiyama I."/>
            <person name="Ito T."/>
            <person name="Fujiyama A."/>
            <person name="Inagaki F."/>
            <person name="Takami H."/>
        </authorList>
    </citation>
    <scope>NUCLEOTIDE SEQUENCE</scope>
    <source>
        <strain evidence="1">Expedition CK06-06</strain>
    </source>
</reference>
<dbReference type="EMBL" id="BARW01009637">
    <property type="protein sequence ID" value="GAI82897.1"/>
    <property type="molecule type" value="Genomic_DNA"/>
</dbReference>
<evidence type="ECO:0008006" key="2">
    <source>
        <dbReference type="Google" id="ProtNLM"/>
    </source>
</evidence>
<name>X1RQA2_9ZZZZ</name>
<evidence type="ECO:0000313" key="1">
    <source>
        <dbReference type="EMBL" id="GAI82897.1"/>
    </source>
</evidence>
<organism evidence="1">
    <name type="scientific">marine sediment metagenome</name>
    <dbReference type="NCBI Taxonomy" id="412755"/>
    <lineage>
        <taxon>unclassified sequences</taxon>
        <taxon>metagenomes</taxon>
        <taxon>ecological metagenomes</taxon>
    </lineage>
</organism>
<sequence length="79" mass="8891">MNRSSGKSGEVIKLREQGLTYRVIGEKLGISKVAVYKHLKRKGLAGKVNLISQVRDLQERVGKLEKTISILLYRLGVRL</sequence>
<protein>
    <recommendedName>
        <fullName evidence="2">Resolvase HTH domain-containing protein</fullName>
    </recommendedName>
</protein>
<comment type="caution">
    <text evidence="1">The sequence shown here is derived from an EMBL/GenBank/DDBJ whole genome shotgun (WGS) entry which is preliminary data.</text>
</comment>
<dbReference type="Pfam" id="PF13384">
    <property type="entry name" value="HTH_23"/>
    <property type="match status" value="1"/>
</dbReference>
<dbReference type="Gene3D" id="1.10.10.60">
    <property type="entry name" value="Homeodomain-like"/>
    <property type="match status" value="1"/>
</dbReference>
<gene>
    <name evidence="1" type="ORF">S12H4_19300</name>
</gene>
<dbReference type="AlphaFoldDB" id="X1RQA2"/>